<evidence type="ECO:0000313" key="1">
    <source>
        <dbReference type="EMBL" id="KAH1096392.1"/>
    </source>
</evidence>
<keyword evidence="2" id="KW-1185">Reference proteome</keyword>
<dbReference type="Proteomes" id="UP000828251">
    <property type="component" value="Unassembled WGS sequence"/>
</dbReference>
<name>A0A9D3VS97_9ROSI</name>
<evidence type="ECO:0000313" key="2">
    <source>
        <dbReference type="Proteomes" id="UP000828251"/>
    </source>
</evidence>
<comment type="caution">
    <text evidence="1">The sequence shown here is derived from an EMBL/GenBank/DDBJ whole genome shotgun (WGS) entry which is preliminary data.</text>
</comment>
<dbReference type="EMBL" id="JAIQCV010000005">
    <property type="protein sequence ID" value="KAH1096392.1"/>
    <property type="molecule type" value="Genomic_DNA"/>
</dbReference>
<accession>A0A9D3VS97</accession>
<proteinExistence type="predicted"/>
<protein>
    <submittedName>
        <fullName evidence="1">Uncharacterized protein</fullName>
    </submittedName>
</protein>
<sequence length="102" mass="11605">MHTNRAVNLSIDYAYARGVIRNHQRNWILGFNHSMGMCSIFDAELWSIFDRLTLLQNRANRIAKMAPTVMEKVNVMASAPTHILVVLESDKINIAFDCISVL</sequence>
<organism evidence="1 2">
    <name type="scientific">Gossypium stocksii</name>
    <dbReference type="NCBI Taxonomy" id="47602"/>
    <lineage>
        <taxon>Eukaryota</taxon>
        <taxon>Viridiplantae</taxon>
        <taxon>Streptophyta</taxon>
        <taxon>Embryophyta</taxon>
        <taxon>Tracheophyta</taxon>
        <taxon>Spermatophyta</taxon>
        <taxon>Magnoliopsida</taxon>
        <taxon>eudicotyledons</taxon>
        <taxon>Gunneridae</taxon>
        <taxon>Pentapetalae</taxon>
        <taxon>rosids</taxon>
        <taxon>malvids</taxon>
        <taxon>Malvales</taxon>
        <taxon>Malvaceae</taxon>
        <taxon>Malvoideae</taxon>
        <taxon>Gossypium</taxon>
    </lineage>
</organism>
<dbReference type="OrthoDB" id="1752183at2759"/>
<reference evidence="1 2" key="1">
    <citation type="journal article" date="2021" name="Plant Biotechnol. J.">
        <title>Multi-omics assisted identification of the key and species-specific regulatory components of drought-tolerant mechanisms in Gossypium stocksii.</title>
        <authorList>
            <person name="Yu D."/>
            <person name="Ke L."/>
            <person name="Zhang D."/>
            <person name="Wu Y."/>
            <person name="Sun Y."/>
            <person name="Mei J."/>
            <person name="Sun J."/>
            <person name="Sun Y."/>
        </authorList>
    </citation>
    <scope>NUCLEOTIDE SEQUENCE [LARGE SCALE GENOMIC DNA]</scope>
    <source>
        <strain evidence="2">cv. E1</strain>
        <tissue evidence="1">Leaf</tissue>
    </source>
</reference>
<dbReference type="AlphaFoldDB" id="A0A9D3VS97"/>
<gene>
    <name evidence="1" type="ORF">J1N35_013313</name>
</gene>